<keyword evidence="1" id="KW-0732">Signal</keyword>
<proteinExistence type="predicted"/>
<sequence length="152" mass="16442">MRRALLLLVALVPAIAMAGFPFEATLEEMAQQADHILVGRVAGVDMVDGQGRPVEDPEARTGPSLDNTIRLLIQVDQVLVSNAAKVPDVIPVPLASHLHYKLGQIQEAHEGDQEVRLVLLKGSDFVGIKPGVFLRPLTDKDKALRLHAASHP</sequence>
<comment type="caution">
    <text evidence="2">The sequence shown here is derived from an EMBL/GenBank/DDBJ whole genome shotgun (WGS) entry which is preliminary data.</text>
</comment>
<evidence type="ECO:0000313" key="3">
    <source>
        <dbReference type="Proteomes" id="UP001334501"/>
    </source>
</evidence>
<feature type="chain" id="PRO_5045884349" evidence="1">
    <location>
        <begin position="19"/>
        <end position="152"/>
    </location>
</feature>
<organism evidence="2 3">
    <name type="scientific">Lysobacter zhanggongensis</name>
    <dbReference type="NCBI Taxonomy" id="1774951"/>
    <lineage>
        <taxon>Bacteria</taxon>
        <taxon>Pseudomonadati</taxon>
        <taxon>Pseudomonadota</taxon>
        <taxon>Gammaproteobacteria</taxon>
        <taxon>Lysobacterales</taxon>
        <taxon>Lysobacteraceae</taxon>
        <taxon>Lysobacter</taxon>
    </lineage>
</organism>
<keyword evidence="3" id="KW-1185">Reference proteome</keyword>
<evidence type="ECO:0000256" key="1">
    <source>
        <dbReference type="SAM" id="SignalP"/>
    </source>
</evidence>
<dbReference type="EMBL" id="JAXGFO010000001">
    <property type="protein sequence ID" value="MEG3156301.1"/>
    <property type="molecule type" value="Genomic_DNA"/>
</dbReference>
<dbReference type="Proteomes" id="UP001334501">
    <property type="component" value="Unassembled WGS sequence"/>
</dbReference>
<protein>
    <submittedName>
        <fullName evidence="2">Uncharacterized protein</fullName>
    </submittedName>
</protein>
<reference evidence="2 3" key="1">
    <citation type="journal article" date="2017" name="Curr. Microbiol.">
        <title>Lysobacter zhanggongensis sp. nov. Isolated from a Pit Mud.</title>
        <authorList>
            <person name="Zhang X.F."/>
            <person name="Wang H.H."/>
            <person name="Sun X.Y."/>
            <person name="Pan C.M."/>
        </authorList>
    </citation>
    <scope>NUCLEOTIDE SEQUENCE [LARGE SCALE GENOMIC DNA]</scope>
    <source>
        <strain evidence="2 3">ZGLJ7-1</strain>
    </source>
</reference>
<name>A0ABU7YKY9_9GAMM</name>
<feature type="signal peptide" evidence="1">
    <location>
        <begin position="1"/>
        <end position="18"/>
    </location>
</feature>
<dbReference type="RefSeq" id="WP_412698761.1">
    <property type="nucleotide sequence ID" value="NZ_JAXGFO010000001.1"/>
</dbReference>
<accession>A0ABU7YKY9</accession>
<gene>
    <name evidence="2" type="ORF">SNE33_00025</name>
</gene>
<evidence type="ECO:0000313" key="2">
    <source>
        <dbReference type="EMBL" id="MEG3156301.1"/>
    </source>
</evidence>